<name>A0AAN7YK57_9PEZI</name>
<reference evidence="2" key="1">
    <citation type="submission" date="2023-08" db="EMBL/GenBank/DDBJ databases">
        <title>Black Yeasts Isolated from many extreme environments.</title>
        <authorList>
            <person name="Coleine C."/>
            <person name="Stajich J.E."/>
            <person name="Selbmann L."/>
        </authorList>
    </citation>
    <scope>NUCLEOTIDE SEQUENCE</scope>
    <source>
        <strain evidence="2">CCFEE 5401</strain>
    </source>
</reference>
<protein>
    <submittedName>
        <fullName evidence="2">Uncharacterized protein</fullName>
    </submittedName>
</protein>
<gene>
    <name evidence="2" type="ORF">LTR62_004257</name>
</gene>
<feature type="compositionally biased region" description="Polar residues" evidence="1">
    <location>
        <begin position="67"/>
        <end position="89"/>
    </location>
</feature>
<feature type="compositionally biased region" description="Basic and acidic residues" evidence="1">
    <location>
        <begin position="29"/>
        <end position="54"/>
    </location>
</feature>
<proteinExistence type="predicted"/>
<feature type="region of interest" description="Disordered" evidence="1">
    <location>
        <begin position="1"/>
        <end position="162"/>
    </location>
</feature>
<accession>A0AAN7YK57</accession>
<evidence type="ECO:0000313" key="2">
    <source>
        <dbReference type="EMBL" id="KAK5112500.1"/>
    </source>
</evidence>
<feature type="compositionally biased region" description="Polar residues" evidence="1">
    <location>
        <begin position="110"/>
        <end position="126"/>
    </location>
</feature>
<dbReference type="Proteomes" id="UP001310890">
    <property type="component" value="Unassembled WGS sequence"/>
</dbReference>
<sequence length="253" mass="28320">MGEQVTEHDSAEPNIPSSPPLSPAAEGLSIDKMETESRKRQYGDEESQVEHDETVIELPDDLRASQVKPSPSQAHDNGIPSSTAETTSMLPPPTKPKATPEPQQPPHAGQGNQSGRDVQHVATPSQAQPPPIDGSLTEPAAPDNDETTPIAAPSDPQEPIPEFDWTDLESRYHNKMADLKKNEDEIYKEFNDLCNFFNVWANATQYHEVDRSFKRLKTQMTYVRHEEEELEQKRGHYMKVVDAFKSALLLLEN</sequence>
<comment type="caution">
    <text evidence="2">The sequence shown here is derived from an EMBL/GenBank/DDBJ whole genome shotgun (WGS) entry which is preliminary data.</text>
</comment>
<organism evidence="2 3">
    <name type="scientific">Meristemomyces frigidus</name>
    <dbReference type="NCBI Taxonomy" id="1508187"/>
    <lineage>
        <taxon>Eukaryota</taxon>
        <taxon>Fungi</taxon>
        <taxon>Dikarya</taxon>
        <taxon>Ascomycota</taxon>
        <taxon>Pezizomycotina</taxon>
        <taxon>Dothideomycetes</taxon>
        <taxon>Dothideomycetidae</taxon>
        <taxon>Mycosphaerellales</taxon>
        <taxon>Teratosphaeriaceae</taxon>
        <taxon>Meristemomyces</taxon>
    </lineage>
</organism>
<evidence type="ECO:0000313" key="3">
    <source>
        <dbReference type="Proteomes" id="UP001310890"/>
    </source>
</evidence>
<dbReference type="EMBL" id="JAVRRL010000030">
    <property type="protein sequence ID" value="KAK5112500.1"/>
    <property type="molecule type" value="Genomic_DNA"/>
</dbReference>
<feature type="compositionally biased region" description="Basic and acidic residues" evidence="1">
    <location>
        <begin position="1"/>
        <end position="11"/>
    </location>
</feature>
<evidence type="ECO:0000256" key="1">
    <source>
        <dbReference type="SAM" id="MobiDB-lite"/>
    </source>
</evidence>
<dbReference type="AlphaFoldDB" id="A0AAN7YK57"/>